<dbReference type="KEGG" id="amim:MIM_c20830"/>
<proteinExistence type="inferred from homology"/>
<dbReference type="STRING" id="1247726.MIM_c20830"/>
<dbReference type="HOGENOM" id="CLU_045683_0_1_4"/>
<dbReference type="AlphaFoldDB" id="W0PF38"/>
<dbReference type="PIRSF" id="PIRSF017082">
    <property type="entry name" value="YflP"/>
    <property type="match status" value="1"/>
</dbReference>
<sequence length="322" mass="34482">MTKAIAKIILGGVFVCTSMGATAADPFPSKPVRIVVPAAAGGALDLTTRLVAQKMQENLGQPVVVENKPGGDTLIATRLVKSAKPDGYTLLSSANGITLMPQLKADPGYDPIKDFTGIGFMTRSPLLIEVGSGQPDQTLTAFMDRVRSNPDKLSYGHAGFGTPPHIAAAAFLHAAKLHMLSIPYKGNGAALPDVIGNRVEMIVDGFISSHSYIKSGMLRPLAITSESRLPSLPDVPTLKESGVDYTYTLWLGLLAPSGTPPEVVRRLSDALRFATADKELNERFRSEGSDPSFVTPAAFNDYYKEEVQDMVQLARDLNLPKD</sequence>
<feature type="chain" id="PRO_5004792887" evidence="2">
    <location>
        <begin position="24"/>
        <end position="322"/>
    </location>
</feature>
<evidence type="ECO:0000256" key="1">
    <source>
        <dbReference type="ARBA" id="ARBA00006987"/>
    </source>
</evidence>
<evidence type="ECO:0000313" key="3">
    <source>
        <dbReference type="EMBL" id="AHG64162.1"/>
    </source>
</evidence>
<dbReference type="eggNOG" id="COG3181">
    <property type="taxonomic scope" value="Bacteria"/>
</dbReference>
<dbReference type="InterPro" id="IPR042100">
    <property type="entry name" value="Bug_dom1"/>
</dbReference>
<dbReference type="Pfam" id="PF03401">
    <property type="entry name" value="TctC"/>
    <property type="match status" value="1"/>
</dbReference>
<gene>
    <name evidence="3" type="ORF">MIM_c20830</name>
</gene>
<accession>W0PF38</accession>
<evidence type="ECO:0000256" key="2">
    <source>
        <dbReference type="SAM" id="SignalP"/>
    </source>
</evidence>
<dbReference type="CDD" id="cd07012">
    <property type="entry name" value="PBP2_Bug_TTT"/>
    <property type="match status" value="1"/>
</dbReference>
<dbReference type="PATRIC" id="fig|1247726.3.peg.2292"/>
<dbReference type="OrthoDB" id="8678477at2"/>
<dbReference type="Gene3D" id="3.40.190.150">
    <property type="entry name" value="Bordetella uptake gene, domain 1"/>
    <property type="match status" value="1"/>
</dbReference>
<evidence type="ECO:0000313" key="4">
    <source>
        <dbReference type="Proteomes" id="UP000019095"/>
    </source>
</evidence>
<name>W0PF38_ADVMD</name>
<dbReference type="InterPro" id="IPR005064">
    <property type="entry name" value="BUG"/>
</dbReference>
<dbReference type="Gene3D" id="3.40.190.10">
    <property type="entry name" value="Periplasmic binding protein-like II"/>
    <property type="match status" value="1"/>
</dbReference>
<organism evidence="3 4">
    <name type="scientific">Advenella mimigardefordensis (strain DSM 17166 / LMG 22922 / DPN7)</name>
    <dbReference type="NCBI Taxonomy" id="1247726"/>
    <lineage>
        <taxon>Bacteria</taxon>
        <taxon>Pseudomonadati</taxon>
        <taxon>Pseudomonadota</taxon>
        <taxon>Betaproteobacteria</taxon>
        <taxon>Burkholderiales</taxon>
        <taxon>Alcaligenaceae</taxon>
    </lineage>
</organism>
<comment type="similarity">
    <text evidence="1">Belongs to the UPF0065 (bug) family.</text>
</comment>
<feature type="signal peptide" evidence="2">
    <location>
        <begin position="1"/>
        <end position="23"/>
    </location>
</feature>
<dbReference type="PANTHER" id="PTHR42928:SF5">
    <property type="entry name" value="BLR1237 PROTEIN"/>
    <property type="match status" value="1"/>
</dbReference>
<dbReference type="PANTHER" id="PTHR42928">
    <property type="entry name" value="TRICARBOXYLATE-BINDING PROTEIN"/>
    <property type="match status" value="1"/>
</dbReference>
<dbReference type="Proteomes" id="UP000019095">
    <property type="component" value="Chromosome"/>
</dbReference>
<keyword evidence="4" id="KW-1185">Reference proteome</keyword>
<dbReference type="SUPFAM" id="SSF53850">
    <property type="entry name" value="Periplasmic binding protein-like II"/>
    <property type="match status" value="1"/>
</dbReference>
<dbReference type="RefSeq" id="WP_144084630.1">
    <property type="nucleotide sequence ID" value="NZ_CP003915.1"/>
</dbReference>
<dbReference type="EMBL" id="CP003915">
    <property type="protein sequence ID" value="AHG64162.1"/>
    <property type="molecule type" value="Genomic_DNA"/>
</dbReference>
<keyword evidence="3" id="KW-0675">Receptor</keyword>
<keyword evidence="2" id="KW-0732">Signal</keyword>
<reference evidence="3 4" key="1">
    <citation type="journal article" date="2014" name="Microbiology">
        <title>Unravelling the complete genome sequence of Advenella mimigardefordensis strain DPN7T and novel insights in the catabolism of the xenobiotic polythioester precursor 3,3'-dithiodipropionate.</title>
        <authorList>
            <person name="Wubbeler J.H."/>
            <person name="Hiessl S."/>
            <person name="Schuldes J."/>
            <person name="Thurmer A."/>
            <person name="Daniel R."/>
            <person name="Steinbuchel A."/>
        </authorList>
    </citation>
    <scope>NUCLEOTIDE SEQUENCE [LARGE SCALE GENOMIC DNA]</scope>
    <source>
        <strain evidence="4">DSM 17166 / LMG 22922 / DPN7</strain>
    </source>
</reference>
<protein>
    <submittedName>
        <fullName evidence="3">Putative Bug-like extracytoplasmic solute binding receptor, TTT family</fullName>
    </submittedName>
</protein>